<proteinExistence type="predicted"/>
<evidence type="ECO:0000313" key="2">
    <source>
        <dbReference type="Proteomes" id="UP000823388"/>
    </source>
</evidence>
<evidence type="ECO:0000313" key="1">
    <source>
        <dbReference type="EMBL" id="KAG2539522.1"/>
    </source>
</evidence>
<dbReference type="Proteomes" id="UP000823388">
    <property type="component" value="Chromosome 9N"/>
</dbReference>
<accession>A0A8T0MTR0</accession>
<gene>
    <name evidence="1" type="ORF">PVAP13_9NG479314</name>
</gene>
<reference evidence="1" key="1">
    <citation type="submission" date="2020-05" db="EMBL/GenBank/DDBJ databases">
        <title>WGS assembly of Panicum virgatum.</title>
        <authorList>
            <person name="Lovell J.T."/>
            <person name="Jenkins J."/>
            <person name="Shu S."/>
            <person name="Juenger T.E."/>
            <person name="Schmutz J."/>
        </authorList>
    </citation>
    <scope>NUCLEOTIDE SEQUENCE</scope>
    <source>
        <strain evidence="1">AP13</strain>
    </source>
</reference>
<protein>
    <submittedName>
        <fullName evidence="1">Uncharacterized protein</fullName>
    </submittedName>
</protein>
<keyword evidence="2" id="KW-1185">Reference proteome</keyword>
<name>A0A8T0MTR0_PANVG</name>
<sequence length="108" mass="12357">MPELIPWGHTGKRTGIMRKSLKEAARVICRVSRWRFGATFFFIDRMMARCAKIESRVSTTSSGKRKFVTCPSQNHWWWFVQERPKETQAALASNPREFASVGGFGSTS</sequence>
<organism evidence="1 2">
    <name type="scientific">Panicum virgatum</name>
    <name type="common">Blackwell switchgrass</name>
    <dbReference type="NCBI Taxonomy" id="38727"/>
    <lineage>
        <taxon>Eukaryota</taxon>
        <taxon>Viridiplantae</taxon>
        <taxon>Streptophyta</taxon>
        <taxon>Embryophyta</taxon>
        <taxon>Tracheophyta</taxon>
        <taxon>Spermatophyta</taxon>
        <taxon>Magnoliopsida</taxon>
        <taxon>Liliopsida</taxon>
        <taxon>Poales</taxon>
        <taxon>Poaceae</taxon>
        <taxon>PACMAD clade</taxon>
        <taxon>Panicoideae</taxon>
        <taxon>Panicodae</taxon>
        <taxon>Paniceae</taxon>
        <taxon>Panicinae</taxon>
        <taxon>Panicum</taxon>
        <taxon>Panicum sect. Hiantes</taxon>
    </lineage>
</organism>
<comment type="caution">
    <text evidence="1">The sequence shown here is derived from an EMBL/GenBank/DDBJ whole genome shotgun (WGS) entry which is preliminary data.</text>
</comment>
<dbReference type="EMBL" id="CM029054">
    <property type="protein sequence ID" value="KAG2539522.1"/>
    <property type="molecule type" value="Genomic_DNA"/>
</dbReference>
<dbReference type="AlphaFoldDB" id="A0A8T0MTR0"/>